<keyword evidence="4" id="KW-1185">Reference proteome</keyword>
<keyword evidence="1" id="KW-0472">Membrane</keyword>
<evidence type="ECO:0000313" key="3">
    <source>
        <dbReference type="EMBL" id="MBL4951210.1"/>
    </source>
</evidence>
<dbReference type="InterPro" id="IPR043726">
    <property type="entry name" value="LiaI-LiaF-like_TM1"/>
</dbReference>
<reference evidence="3 4" key="1">
    <citation type="submission" date="2021-01" db="EMBL/GenBank/DDBJ databases">
        <title>Genome public.</title>
        <authorList>
            <person name="Liu C."/>
            <person name="Sun Q."/>
        </authorList>
    </citation>
    <scope>NUCLEOTIDE SEQUENCE [LARGE SCALE GENOMIC DNA]</scope>
    <source>
        <strain evidence="3 4">YIM B02564</strain>
    </source>
</reference>
<evidence type="ECO:0000313" key="4">
    <source>
        <dbReference type="Proteomes" id="UP000623967"/>
    </source>
</evidence>
<proteinExistence type="predicted"/>
<dbReference type="Proteomes" id="UP000623967">
    <property type="component" value="Unassembled WGS sequence"/>
</dbReference>
<protein>
    <recommendedName>
        <fullName evidence="2">LiaI-LiaF-like transmembrane region domain-containing protein</fullName>
    </recommendedName>
</protein>
<feature type="transmembrane region" description="Helical" evidence="1">
    <location>
        <begin position="7"/>
        <end position="29"/>
    </location>
</feature>
<organism evidence="3 4">
    <name type="scientific">Neobacillus paridis</name>
    <dbReference type="NCBI Taxonomy" id="2803862"/>
    <lineage>
        <taxon>Bacteria</taxon>
        <taxon>Bacillati</taxon>
        <taxon>Bacillota</taxon>
        <taxon>Bacilli</taxon>
        <taxon>Bacillales</taxon>
        <taxon>Bacillaceae</taxon>
        <taxon>Neobacillus</taxon>
    </lineage>
</organism>
<accession>A0ABS1TMS6</accession>
<sequence length="162" mass="18444">MKNQRIFPGIILIGLGAYYLLQQAGVSFFQPFSTWQILMIIVGTAFLGQGYWANDSEAILPGFICFGFGLHFLLVGKLAFWPDNQIGMLMLIISIGSFLRFQKSNTGLFQAFLFLILSVLLLFYDQIADYFGLLQSGMSFIWKFWPALLIVIGLYFLLKKKK</sequence>
<feature type="transmembrane region" description="Helical" evidence="1">
    <location>
        <begin position="108"/>
        <end position="128"/>
    </location>
</feature>
<evidence type="ECO:0000256" key="1">
    <source>
        <dbReference type="SAM" id="Phobius"/>
    </source>
</evidence>
<comment type="caution">
    <text evidence="3">The sequence shown here is derived from an EMBL/GenBank/DDBJ whole genome shotgun (WGS) entry which is preliminary data.</text>
</comment>
<keyword evidence="1" id="KW-1133">Transmembrane helix</keyword>
<feature type="transmembrane region" description="Helical" evidence="1">
    <location>
        <begin position="59"/>
        <end position="80"/>
    </location>
</feature>
<dbReference type="RefSeq" id="WP_202652247.1">
    <property type="nucleotide sequence ID" value="NZ_JAESWB010000025.1"/>
</dbReference>
<name>A0ABS1TMS6_9BACI</name>
<feature type="transmembrane region" description="Helical" evidence="1">
    <location>
        <begin position="35"/>
        <end position="52"/>
    </location>
</feature>
<gene>
    <name evidence="3" type="ORF">JK635_03010</name>
</gene>
<feature type="transmembrane region" description="Helical" evidence="1">
    <location>
        <begin position="86"/>
        <end position="101"/>
    </location>
</feature>
<feature type="domain" description="LiaI-LiaF-like transmembrane region" evidence="2">
    <location>
        <begin position="6"/>
        <end position="47"/>
    </location>
</feature>
<dbReference type="EMBL" id="JAESWB010000025">
    <property type="protein sequence ID" value="MBL4951210.1"/>
    <property type="molecule type" value="Genomic_DNA"/>
</dbReference>
<keyword evidence="1" id="KW-0812">Transmembrane</keyword>
<dbReference type="Pfam" id="PF18917">
    <property type="entry name" value="LiaI-LiaF-like_TM1"/>
    <property type="match status" value="1"/>
</dbReference>
<evidence type="ECO:0000259" key="2">
    <source>
        <dbReference type="Pfam" id="PF18917"/>
    </source>
</evidence>
<feature type="transmembrane region" description="Helical" evidence="1">
    <location>
        <begin position="140"/>
        <end position="158"/>
    </location>
</feature>